<feature type="compositionally biased region" description="Polar residues" evidence="1">
    <location>
        <begin position="1"/>
        <end position="10"/>
    </location>
</feature>
<proteinExistence type="predicted"/>
<evidence type="ECO:0000313" key="2">
    <source>
        <dbReference type="EMBL" id="GFD17724.1"/>
    </source>
</evidence>
<comment type="caution">
    <text evidence="2">The sequence shown here is derived from an EMBL/GenBank/DDBJ whole genome shotgun (WGS) entry which is preliminary data.</text>
</comment>
<evidence type="ECO:0000256" key="1">
    <source>
        <dbReference type="SAM" id="MobiDB-lite"/>
    </source>
</evidence>
<dbReference type="AlphaFoldDB" id="A0A699UDC7"/>
<organism evidence="2">
    <name type="scientific">Tanacetum cinerariifolium</name>
    <name type="common">Dalmatian daisy</name>
    <name type="synonym">Chrysanthemum cinerariifolium</name>
    <dbReference type="NCBI Taxonomy" id="118510"/>
    <lineage>
        <taxon>Eukaryota</taxon>
        <taxon>Viridiplantae</taxon>
        <taxon>Streptophyta</taxon>
        <taxon>Embryophyta</taxon>
        <taxon>Tracheophyta</taxon>
        <taxon>Spermatophyta</taxon>
        <taxon>Magnoliopsida</taxon>
        <taxon>eudicotyledons</taxon>
        <taxon>Gunneridae</taxon>
        <taxon>Pentapetalae</taxon>
        <taxon>asterids</taxon>
        <taxon>campanulids</taxon>
        <taxon>Asterales</taxon>
        <taxon>Asteraceae</taxon>
        <taxon>Asteroideae</taxon>
        <taxon>Anthemideae</taxon>
        <taxon>Anthemidinae</taxon>
        <taxon>Tanacetum</taxon>
    </lineage>
</organism>
<sequence length="89" mass="9355">MSVEMAQSSPRMRRMACTRSSYQGRSGHKLAGFLHNAVGIAAALAPAGERHHAEGAHIIAAAHDADEGRDAVRIQAHRGDIGVGFLAAQ</sequence>
<accession>A0A699UDC7</accession>
<dbReference type="EMBL" id="BKCJ011302343">
    <property type="protein sequence ID" value="GFD17724.1"/>
    <property type="molecule type" value="Genomic_DNA"/>
</dbReference>
<reference evidence="2" key="1">
    <citation type="journal article" date="2019" name="Sci. Rep.">
        <title>Draft genome of Tanacetum cinerariifolium, the natural source of mosquito coil.</title>
        <authorList>
            <person name="Yamashiro T."/>
            <person name="Shiraishi A."/>
            <person name="Satake H."/>
            <person name="Nakayama K."/>
        </authorList>
    </citation>
    <scope>NUCLEOTIDE SEQUENCE</scope>
</reference>
<protein>
    <submittedName>
        <fullName evidence="2">Uncharacterized protein</fullName>
    </submittedName>
</protein>
<gene>
    <name evidence="2" type="ORF">Tci_889693</name>
</gene>
<name>A0A699UDC7_TANCI</name>
<feature type="region of interest" description="Disordered" evidence="1">
    <location>
        <begin position="1"/>
        <end position="21"/>
    </location>
</feature>